<organism evidence="1 2">
    <name type="scientific">Stephania cephalantha</name>
    <dbReference type="NCBI Taxonomy" id="152367"/>
    <lineage>
        <taxon>Eukaryota</taxon>
        <taxon>Viridiplantae</taxon>
        <taxon>Streptophyta</taxon>
        <taxon>Embryophyta</taxon>
        <taxon>Tracheophyta</taxon>
        <taxon>Spermatophyta</taxon>
        <taxon>Magnoliopsida</taxon>
        <taxon>Ranunculales</taxon>
        <taxon>Menispermaceae</taxon>
        <taxon>Menispermoideae</taxon>
        <taxon>Cissampelideae</taxon>
        <taxon>Stephania</taxon>
    </lineage>
</organism>
<dbReference type="AlphaFoldDB" id="A0AAP0ID61"/>
<name>A0AAP0ID61_9MAGN</name>
<reference evidence="1 2" key="1">
    <citation type="submission" date="2024-01" db="EMBL/GenBank/DDBJ databases">
        <title>Genome assemblies of Stephania.</title>
        <authorList>
            <person name="Yang L."/>
        </authorList>
    </citation>
    <scope>NUCLEOTIDE SEQUENCE [LARGE SCALE GENOMIC DNA]</scope>
    <source>
        <strain evidence="1">JXDWG</strain>
        <tissue evidence="1">Leaf</tissue>
    </source>
</reference>
<dbReference type="Proteomes" id="UP001419268">
    <property type="component" value="Unassembled WGS sequence"/>
</dbReference>
<proteinExistence type="predicted"/>
<comment type="caution">
    <text evidence="1">The sequence shown here is derived from an EMBL/GenBank/DDBJ whole genome shotgun (WGS) entry which is preliminary data.</text>
</comment>
<dbReference type="EMBL" id="JBBNAG010000008">
    <property type="protein sequence ID" value="KAK9112651.1"/>
    <property type="molecule type" value="Genomic_DNA"/>
</dbReference>
<keyword evidence="2" id="KW-1185">Reference proteome</keyword>
<sequence>MVWRDNAMKIARNEEKIERKRERLLARHVISKGIGVDDSIEGMMVIRYKRKSNLSVVSLDAHEWLVHRHPHIYNMYEILYRAFGRHVQQMHMNSSSTGGANAHRYNVGYEADSRKKVSSIDGQTHWKIRDPPTFSTGDRNPSFVSVGRCRQFNISVGPA</sequence>
<gene>
    <name evidence="1" type="ORF">Scep_020170</name>
</gene>
<evidence type="ECO:0000313" key="1">
    <source>
        <dbReference type="EMBL" id="KAK9112651.1"/>
    </source>
</evidence>
<evidence type="ECO:0000313" key="2">
    <source>
        <dbReference type="Proteomes" id="UP001419268"/>
    </source>
</evidence>
<accession>A0AAP0ID61</accession>
<protein>
    <submittedName>
        <fullName evidence="1">Uncharacterized protein</fullName>
    </submittedName>
</protein>